<evidence type="ECO:0000256" key="1">
    <source>
        <dbReference type="ARBA" id="ARBA00022598"/>
    </source>
</evidence>
<dbReference type="EMBL" id="JABFTP020000021">
    <property type="protein sequence ID" value="KAL3269545.1"/>
    <property type="molecule type" value="Genomic_DNA"/>
</dbReference>
<evidence type="ECO:0000256" key="4">
    <source>
        <dbReference type="ARBA" id="ARBA00022917"/>
    </source>
</evidence>
<gene>
    <name evidence="7" type="ORF">HHI36_008610</name>
</gene>
<dbReference type="GO" id="GO:0005524">
    <property type="term" value="F:ATP binding"/>
    <property type="evidence" value="ECO:0007669"/>
    <property type="project" value="UniProtKB-KW"/>
</dbReference>
<dbReference type="Proteomes" id="UP001516400">
    <property type="component" value="Unassembled WGS sequence"/>
</dbReference>
<dbReference type="InterPro" id="IPR014729">
    <property type="entry name" value="Rossmann-like_a/b/a_fold"/>
</dbReference>
<reference evidence="7 8" key="1">
    <citation type="journal article" date="2021" name="BMC Biol.">
        <title>Horizontally acquired antibacterial genes associated with adaptive radiation of ladybird beetles.</title>
        <authorList>
            <person name="Li H.S."/>
            <person name="Tang X.F."/>
            <person name="Huang Y.H."/>
            <person name="Xu Z.Y."/>
            <person name="Chen M.L."/>
            <person name="Du X.Y."/>
            <person name="Qiu B.Y."/>
            <person name="Chen P.T."/>
            <person name="Zhang W."/>
            <person name="Slipinski A."/>
            <person name="Escalona H.E."/>
            <person name="Waterhouse R.M."/>
            <person name="Zwick A."/>
            <person name="Pang H."/>
        </authorList>
    </citation>
    <scope>NUCLEOTIDE SEQUENCE [LARGE SCALE GENOMIC DNA]</scope>
    <source>
        <strain evidence="7">SYSU2018</strain>
    </source>
</reference>
<name>A0ABD2MTE8_9CUCU</name>
<dbReference type="PANTHER" id="PTHR43326:SF1">
    <property type="entry name" value="METHIONINE--TRNA LIGASE, MITOCHONDRIAL"/>
    <property type="match status" value="1"/>
</dbReference>
<protein>
    <recommendedName>
        <fullName evidence="6">Methionyl/Leucyl tRNA synthetase domain-containing protein</fullName>
    </recommendedName>
</protein>
<keyword evidence="5" id="KW-0030">Aminoacyl-tRNA synthetase</keyword>
<keyword evidence="4" id="KW-0648">Protein biosynthesis</keyword>
<dbReference type="Pfam" id="PF09334">
    <property type="entry name" value="tRNA-synt_1g"/>
    <property type="match status" value="1"/>
</dbReference>
<evidence type="ECO:0000313" key="8">
    <source>
        <dbReference type="Proteomes" id="UP001516400"/>
    </source>
</evidence>
<sequence length="102" mass="11470">MSKSRKNVVNPFDRANIYTDEGLRYFLLRCGVATKDGNYTDTKVIRILNTELADTLGNLLNRCTSMALNPNQEVPEINQDVFHNVMKVGVAQKLVDNVSELP</sequence>
<dbReference type="Gene3D" id="3.40.50.620">
    <property type="entry name" value="HUPs"/>
    <property type="match status" value="1"/>
</dbReference>
<keyword evidence="1" id="KW-0436">Ligase</keyword>
<organism evidence="7 8">
    <name type="scientific">Cryptolaemus montrouzieri</name>
    <dbReference type="NCBI Taxonomy" id="559131"/>
    <lineage>
        <taxon>Eukaryota</taxon>
        <taxon>Metazoa</taxon>
        <taxon>Ecdysozoa</taxon>
        <taxon>Arthropoda</taxon>
        <taxon>Hexapoda</taxon>
        <taxon>Insecta</taxon>
        <taxon>Pterygota</taxon>
        <taxon>Neoptera</taxon>
        <taxon>Endopterygota</taxon>
        <taxon>Coleoptera</taxon>
        <taxon>Polyphaga</taxon>
        <taxon>Cucujiformia</taxon>
        <taxon>Coccinelloidea</taxon>
        <taxon>Coccinellidae</taxon>
        <taxon>Scymninae</taxon>
        <taxon>Scymnini</taxon>
        <taxon>Cryptolaemus</taxon>
    </lineage>
</organism>
<feature type="non-terminal residue" evidence="7">
    <location>
        <position position="102"/>
    </location>
</feature>
<evidence type="ECO:0000256" key="3">
    <source>
        <dbReference type="ARBA" id="ARBA00022840"/>
    </source>
</evidence>
<keyword evidence="8" id="KW-1185">Reference proteome</keyword>
<keyword evidence="3" id="KW-0067">ATP-binding</keyword>
<dbReference type="GO" id="GO:0004812">
    <property type="term" value="F:aminoacyl-tRNA ligase activity"/>
    <property type="evidence" value="ECO:0007669"/>
    <property type="project" value="UniProtKB-KW"/>
</dbReference>
<evidence type="ECO:0000259" key="6">
    <source>
        <dbReference type="Pfam" id="PF09334"/>
    </source>
</evidence>
<feature type="domain" description="Methionyl/Leucyl tRNA synthetase" evidence="6">
    <location>
        <begin position="1"/>
        <end position="63"/>
    </location>
</feature>
<dbReference type="InterPro" id="IPR023457">
    <property type="entry name" value="Met-tRNA_synth_2"/>
</dbReference>
<dbReference type="Gene3D" id="1.10.730.10">
    <property type="entry name" value="Isoleucyl-tRNA Synthetase, Domain 1"/>
    <property type="match status" value="1"/>
</dbReference>
<keyword evidence="2" id="KW-0547">Nucleotide-binding</keyword>
<dbReference type="InterPro" id="IPR015413">
    <property type="entry name" value="Methionyl/Leucyl_tRNA_Synth"/>
</dbReference>
<evidence type="ECO:0000256" key="2">
    <source>
        <dbReference type="ARBA" id="ARBA00022741"/>
    </source>
</evidence>
<evidence type="ECO:0000256" key="5">
    <source>
        <dbReference type="ARBA" id="ARBA00023146"/>
    </source>
</evidence>
<accession>A0ABD2MTE8</accession>
<dbReference type="GO" id="GO:0006412">
    <property type="term" value="P:translation"/>
    <property type="evidence" value="ECO:0007669"/>
    <property type="project" value="UniProtKB-KW"/>
</dbReference>
<dbReference type="SUPFAM" id="SSF52374">
    <property type="entry name" value="Nucleotidylyl transferase"/>
    <property type="match status" value="1"/>
</dbReference>
<evidence type="ECO:0000313" key="7">
    <source>
        <dbReference type="EMBL" id="KAL3269545.1"/>
    </source>
</evidence>
<proteinExistence type="predicted"/>
<dbReference type="PANTHER" id="PTHR43326">
    <property type="entry name" value="METHIONYL-TRNA SYNTHETASE"/>
    <property type="match status" value="1"/>
</dbReference>
<dbReference type="AlphaFoldDB" id="A0ABD2MTE8"/>
<comment type="caution">
    <text evidence="7">The sequence shown here is derived from an EMBL/GenBank/DDBJ whole genome shotgun (WGS) entry which is preliminary data.</text>
</comment>